<dbReference type="STRING" id="1266370.NITGR_360098"/>
<keyword evidence="5" id="KW-0969">Cilium</keyword>
<evidence type="ECO:0000259" key="4">
    <source>
        <dbReference type="Pfam" id="PF00700"/>
    </source>
</evidence>
<proteinExistence type="inferred from homology"/>
<comment type="caution">
    <text evidence="5">The sequence shown here is derived from an EMBL/GenBank/DDBJ whole genome shotgun (WGS) entry which is preliminary data.</text>
</comment>
<dbReference type="GO" id="GO:0009288">
    <property type="term" value="C:bacterial-type flagellum"/>
    <property type="evidence" value="ECO:0007669"/>
    <property type="project" value="UniProtKB-SubCell"/>
</dbReference>
<keyword evidence="5" id="KW-0282">Flagellum</keyword>
<evidence type="ECO:0000256" key="3">
    <source>
        <dbReference type="ARBA" id="ARBA00023143"/>
    </source>
</evidence>
<evidence type="ECO:0000256" key="1">
    <source>
        <dbReference type="ARBA" id="ARBA00004365"/>
    </source>
</evidence>
<comment type="subcellular location">
    <subcellularLocation>
        <location evidence="1">Bacterial flagellum</location>
    </subcellularLocation>
</comment>
<organism evidence="5 6">
    <name type="scientific">Nitrospina gracilis (strain 3/211)</name>
    <dbReference type="NCBI Taxonomy" id="1266370"/>
    <lineage>
        <taxon>Bacteria</taxon>
        <taxon>Pseudomonadati</taxon>
        <taxon>Nitrospinota/Tectimicrobiota group</taxon>
        <taxon>Nitrospinota</taxon>
        <taxon>Nitrospinia</taxon>
        <taxon>Nitrospinales</taxon>
        <taxon>Nitrospinaceae</taxon>
        <taxon>Nitrospina</taxon>
    </lineage>
</organism>
<protein>
    <submittedName>
        <fullName evidence="5">Fragment of Flagellin, class B (Part 3)</fullName>
    </submittedName>
</protein>
<dbReference type="Gene3D" id="1.20.1330.10">
    <property type="entry name" value="f41 fragment of flagellin, N-terminal domain"/>
    <property type="match status" value="1"/>
</dbReference>
<gene>
    <name evidence="5" type="primary">fliC</name>
    <name evidence="5" type="ORF">NITGR_360098</name>
</gene>
<dbReference type="EMBL" id="CAQJ01000040">
    <property type="protein sequence ID" value="CCQ90760.1"/>
    <property type="molecule type" value="Genomic_DNA"/>
</dbReference>
<dbReference type="InterPro" id="IPR042187">
    <property type="entry name" value="Flagellin_C_sub2"/>
</dbReference>
<feature type="non-terminal residue" evidence="5">
    <location>
        <position position="1"/>
    </location>
</feature>
<dbReference type="AlphaFoldDB" id="M1YYI7"/>
<dbReference type="InterPro" id="IPR046358">
    <property type="entry name" value="Flagellin_C"/>
</dbReference>
<keyword evidence="3" id="KW-0975">Bacterial flagellum</keyword>
<dbReference type="PANTHER" id="PTHR42792">
    <property type="entry name" value="FLAGELLIN"/>
    <property type="match status" value="1"/>
</dbReference>
<name>M1YYI7_NITG3</name>
<dbReference type="SUPFAM" id="SSF64518">
    <property type="entry name" value="Phase 1 flagellin"/>
    <property type="match status" value="1"/>
</dbReference>
<dbReference type="InParanoid" id="M1YYI7"/>
<accession>M1YYI7</accession>
<evidence type="ECO:0000256" key="2">
    <source>
        <dbReference type="ARBA" id="ARBA00005709"/>
    </source>
</evidence>
<dbReference type="HOGENOM" id="CLU_011142_8_1_0"/>
<dbReference type="Gene3D" id="6.10.10.10">
    <property type="entry name" value="Flagellar export chaperone, C-terminal domain"/>
    <property type="match status" value="1"/>
</dbReference>
<dbReference type="InterPro" id="IPR001492">
    <property type="entry name" value="Flagellin"/>
</dbReference>
<evidence type="ECO:0000313" key="5">
    <source>
        <dbReference type="EMBL" id="CCQ90760.1"/>
    </source>
</evidence>
<sequence length="133" mass="14217">VIQIGADSTVDSRFNLNFEMNLTAMSTTTLGIHDQSITSAALALTTLEAITTALETLSNARGRVGAVQNRLVRTINNLSVTIENVQAAESQIRDADIAQEIANLTRNQILVQASTAMVGQANLIPQSVLQLLQ</sequence>
<reference evidence="5 6" key="1">
    <citation type="journal article" date="2013" name="Front. Microbiol.">
        <title>The genome of Nitrospina gracilis illuminates the metabolism and evolution of the major marine nitrite oxidizer.</title>
        <authorList>
            <person name="Luecker S."/>
            <person name="Nowka B."/>
            <person name="Rattei T."/>
            <person name="Spieck E."/>
            <person name="and Daims H."/>
        </authorList>
    </citation>
    <scope>NUCLEOTIDE SEQUENCE [LARGE SCALE GENOMIC DNA]</scope>
    <source>
        <strain evidence="5 6">3/211</strain>
    </source>
</reference>
<dbReference type="GO" id="GO:0005198">
    <property type="term" value="F:structural molecule activity"/>
    <property type="evidence" value="ECO:0007669"/>
    <property type="project" value="InterPro"/>
</dbReference>
<evidence type="ECO:0000313" key="6">
    <source>
        <dbReference type="Proteomes" id="UP000011704"/>
    </source>
</evidence>
<keyword evidence="5" id="KW-0966">Cell projection</keyword>
<dbReference type="PANTHER" id="PTHR42792:SF2">
    <property type="entry name" value="FLAGELLIN"/>
    <property type="match status" value="1"/>
</dbReference>
<dbReference type="Pfam" id="PF00700">
    <property type="entry name" value="Flagellin_C"/>
    <property type="match status" value="1"/>
</dbReference>
<keyword evidence="6" id="KW-1185">Reference proteome</keyword>
<dbReference type="Proteomes" id="UP000011704">
    <property type="component" value="Unassembled WGS sequence"/>
</dbReference>
<comment type="similarity">
    <text evidence="2">Belongs to the bacterial flagellin family.</text>
</comment>
<feature type="domain" description="Flagellin C-terminal" evidence="4">
    <location>
        <begin position="47"/>
        <end position="132"/>
    </location>
</feature>